<dbReference type="SMART" id="SM00195">
    <property type="entry name" value="DSPc"/>
    <property type="match status" value="1"/>
</dbReference>
<dbReference type="PANTHER" id="PTHR46659">
    <property type="entry name" value="SERINE/THREONINE/TYROSINE-INTERACTING-LIKE PROTEIN 1"/>
    <property type="match status" value="1"/>
</dbReference>
<dbReference type="SUPFAM" id="SSF52821">
    <property type="entry name" value="Rhodanese/Cell cycle control phosphatase"/>
    <property type="match status" value="1"/>
</dbReference>
<gene>
    <name evidence="6" type="ORF">IZO911_LOCUS37432</name>
    <name evidence="7" type="ORF">KXQ929_LOCUS10628</name>
</gene>
<dbReference type="SUPFAM" id="SSF52799">
    <property type="entry name" value="(Phosphotyrosine protein) phosphatases II"/>
    <property type="match status" value="1"/>
</dbReference>
<sequence length="317" mass="36665">MFPPPYELIECIDLFNIINSEINGLARISDTNFLYLLDCRSRKEYDESHVISATHIRRNKEGEYQIPWHADLETREHIVLYDNLTDSLPLNEQDDIYACANLLQQHAGGLTIIKIVRGGYQLFTKLYPFLRTQQNLYSPKELELIQTYPSEICPQLVYLGRREHAVNSKIVKDLKIRAYVNCTKHDDFLVQNGDSRKICRVPIDDIHNVDNIFELLHNAVNFISVAFHRGDPVLVYSDRGVGRAAAVVVAFISFHMRMSSQQALKYVEEHRDVRPHLSFIDCIDHLNEKLHKLKEAMSTANQTSTTEDKEITHETKN</sequence>
<evidence type="ECO:0000256" key="2">
    <source>
        <dbReference type="SAM" id="MobiDB-lite"/>
    </source>
</evidence>
<dbReference type="GO" id="GO:2001244">
    <property type="term" value="P:positive regulation of intrinsic apoptotic signaling pathway"/>
    <property type="evidence" value="ECO:0007669"/>
    <property type="project" value="TreeGrafter"/>
</dbReference>
<dbReference type="AlphaFoldDB" id="A0A815IC90"/>
<reference evidence="6" key="1">
    <citation type="submission" date="2021-02" db="EMBL/GenBank/DDBJ databases">
        <authorList>
            <person name="Nowell W R."/>
        </authorList>
    </citation>
    <scope>NUCLEOTIDE SEQUENCE</scope>
</reference>
<evidence type="ECO:0000313" key="8">
    <source>
        <dbReference type="Proteomes" id="UP000663860"/>
    </source>
</evidence>
<dbReference type="GO" id="GO:0019903">
    <property type="term" value="F:protein phosphatase binding"/>
    <property type="evidence" value="ECO:0007669"/>
    <property type="project" value="TreeGrafter"/>
</dbReference>
<organism evidence="6 8">
    <name type="scientific">Adineta steineri</name>
    <dbReference type="NCBI Taxonomy" id="433720"/>
    <lineage>
        <taxon>Eukaryota</taxon>
        <taxon>Metazoa</taxon>
        <taxon>Spiralia</taxon>
        <taxon>Gnathifera</taxon>
        <taxon>Rotifera</taxon>
        <taxon>Eurotatoria</taxon>
        <taxon>Bdelloidea</taxon>
        <taxon>Adinetida</taxon>
        <taxon>Adinetidae</taxon>
        <taxon>Adineta</taxon>
    </lineage>
</organism>
<dbReference type="EC" id="3.1.3.48" evidence="1"/>
<dbReference type="EMBL" id="CAJNOE010000944">
    <property type="protein sequence ID" value="CAF1363098.1"/>
    <property type="molecule type" value="Genomic_DNA"/>
</dbReference>
<dbReference type="Proteomes" id="UP000663860">
    <property type="component" value="Unassembled WGS sequence"/>
</dbReference>
<dbReference type="InterPro" id="IPR053272">
    <property type="entry name" value="STY_interacting-like"/>
</dbReference>
<evidence type="ECO:0000259" key="5">
    <source>
        <dbReference type="PROSITE" id="PS50206"/>
    </source>
</evidence>
<feature type="compositionally biased region" description="Basic and acidic residues" evidence="2">
    <location>
        <begin position="306"/>
        <end position="317"/>
    </location>
</feature>
<dbReference type="PROSITE" id="PS50056">
    <property type="entry name" value="TYR_PHOSPHATASE_2"/>
    <property type="match status" value="1"/>
</dbReference>
<dbReference type="InterPro" id="IPR000340">
    <property type="entry name" value="Dual-sp_phosphatase_cat-dom"/>
</dbReference>
<evidence type="ECO:0000313" key="6">
    <source>
        <dbReference type="EMBL" id="CAF1363098.1"/>
    </source>
</evidence>
<dbReference type="Gene3D" id="3.40.250.10">
    <property type="entry name" value="Rhodanese-like domain"/>
    <property type="match status" value="1"/>
</dbReference>
<dbReference type="GO" id="GO:0004864">
    <property type="term" value="F:protein phosphatase inhibitor activity"/>
    <property type="evidence" value="ECO:0007669"/>
    <property type="project" value="TreeGrafter"/>
</dbReference>
<dbReference type="PROSITE" id="PS50206">
    <property type="entry name" value="RHODANESE_3"/>
    <property type="match status" value="1"/>
</dbReference>
<dbReference type="Pfam" id="PF00782">
    <property type="entry name" value="DSPc"/>
    <property type="match status" value="1"/>
</dbReference>
<accession>A0A815IC90</accession>
<dbReference type="InterPro" id="IPR000387">
    <property type="entry name" value="Tyr_Pase_dom"/>
</dbReference>
<dbReference type="Pfam" id="PF00581">
    <property type="entry name" value="Rhodanese"/>
    <property type="match status" value="1"/>
</dbReference>
<dbReference type="PANTHER" id="PTHR46659:SF1">
    <property type="entry name" value="SERINE_THREONINE_TYROSINE-INTERACTING-LIKE PROTEIN 1"/>
    <property type="match status" value="1"/>
</dbReference>
<evidence type="ECO:0000259" key="3">
    <source>
        <dbReference type="PROSITE" id="PS50054"/>
    </source>
</evidence>
<feature type="domain" description="Tyrosine-protein phosphatase" evidence="3">
    <location>
        <begin position="148"/>
        <end position="292"/>
    </location>
</feature>
<dbReference type="Gene3D" id="3.90.190.10">
    <property type="entry name" value="Protein tyrosine phosphatase superfamily"/>
    <property type="match status" value="1"/>
</dbReference>
<evidence type="ECO:0000256" key="1">
    <source>
        <dbReference type="ARBA" id="ARBA00013064"/>
    </source>
</evidence>
<dbReference type="InterPro" id="IPR020422">
    <property type="entry name" value="TYR_PHOSPHATASE_DUAL_dom"/>
</dbReference>
<dbReference type="GO" id="GO:0001691">
    <property type="term" value="F:pseudophosphatase activity"/>
    <property type="evidence" value="ECO:0007669"/>
    <property type="project" value="TreeGrafter"/>
</dbReference>
<dbReference type="InterPro" id="IPR036873">
    <property type="entry name" value="Rhodanese-like_dom_sf"/>
</dbReference>
<protein>
    <recommendedName>
        <fullName evidence="1">protein-tyrosine-phosphatase</fullName>
        <ecNumber evidence="1">3.1.3.48</ecNumber>
    </recommendedName>
</protein>
<name>A0A815IC90_9BILA</name>
<evidence type="ECO:0000259" key="4">
    <source>
        <dbReference type="PROSITE" id="PS50056"/>
    </source>
</evidence>
<dbReference type="GO" id="GO:0004725">
    <property type="term" value="F:protein tyrosine phosphatase activity"/>
    <property type="evidence" value="ECO:0007669"/>
    <property type="project" value="UniProtKB-EC"/>
</dbReference>
<comment type="caution">
    <text evidence="6">The sequence shown here is derived from an EMBL/GenBank/DDBJ whole genome shotgun (WGS) entry which is preliminary data.</text>
</comment>
<dbReference type="InterPro" id="IPR029021">
    <property type="entry name" value="Prot-tyrosine_phosphatase-like"/>
</dbReference>
<evidence type="ECO:0000313" key="7">
    <source>
        <dbReference type="EMBL" id="CAF3694990.1"/>
    </source>
</evidence>
<dbReference type="EMBL" id="CAJOBB010000507">
    <property type="protein sequence ID" value="CAF3694990.1"/>
    <property type="molecule type" value="Genomic_DNA"/>
</dbReference>
<feature type="region of interest" description="Disordered" evidence="2">
    <location>
        <begin position="297"/>
        <end position="317"/>
    </location>
</feature>
<feature type="domain" description="Tyrosine specific protein phosphatases" evidence="4">
    <location>
        <begin position="210"/>
        <end position="271"/>
    </location>
</feature>
<dbReference type="PROSITE" id="PS50054">
    <property type="entry name" value="TYR_PHOSPHATASE_DUAL"/>
    <property type="match status" value="1"/>
</dbReference>
<proteinExistence type="predicted"/>
<dbReference type="GO" id="GO:0062030">
    <property type="term" value="P:negative regulation of stress granule assembly"/>
    <property type="evidence" value="ECO:0007669"/>
    <property type="project" value="TreeGrafter"/>
</dbReference>
<dbReference type="Proteomes" id="UP000663868">
    <property type="component" value="Unassembled WGS sequence"/>
</dbReference>
<feature type="domain" description="Rhodanese" evidence="5">
    <location>
        <begin position="30"/>
        <end position="131"/>
    </location>
</feature>
<dbReference type="InterPro" id="IPR001763">
    <property type="entry name" value="Rhodanese-like_dom"/>
</dbReference>
<dbReference type="GO" id="GO:0005739">
    <property type="term" value="C:mitochondrion"/>
    <property type="evidence" value="ECO:0007669"/>
    <property type="project" value="TreeGrafter"/>
</dbReference>